<reference evidence="2 3" key="1">
    <citation type="journal article" date="2014" name="Int. J. Syst. Evol. Microbiol.">
        <title>Complete genome sequence of Corynebacterium casei LMG S-19264T (=DSM 44701T), isolated from a smear-ripened cheese.</title>
        <authorList>
            <consortium name="US DOE Joint Genome Institute (JGI-PGF)"/>
            <person name="Walter F."/>
            <person name="Albersmeier A."/>
            <person name="Kalinowski J."/>
            <person name="Ruckert C."/>
        </authorList>
    </citation>
    <scope>NUCLEOTIDE SEQUENCE [LARGE SCALE GENOMIC DNA]</scope>
    <source>
        <strain evidence="2 3">CGMCC 1.12976</strain>
    </source>
</reference>
<dbReference type="Proteomes" id="UP000598775">
    <property type="component" value="Unassembled WGS sequence"/>
</dbReference>
<sequence>MAKWNPAARPIPTAARRIALSAAAEGTDLLILDATSDTEFVVRRPAVWAIAQDVAWRHPVGDDVVEAAFVNSVEGELNITGIALESGDPHARLTGSEVVVRLQLAAGLDQAAISGLLARLNGRWSHNDVIAARIDSLAIKLVAAPVQA</sequence>
<evidence type="ECO:0000313" key="3">
    <source>
        <dbReference type="Proteomes" id="UP000598775"/>
    </source>
</evidence>
<evidence type="ECO:0000259" key="1">
    <source>
        <dbReference type="Pfam" id="PF07179"/>
    </source>
</evidence>
<protein>
    <recommendedName>
        <fullName evidence="1">SseB protein N-terminal domain-containing protein</fullName>
    </recommendedName>
</protein>
<gene>
    <name evidence="2" type="ORF">GCM10011399_37140</name>
</gene>
<dbReference type="InterPro" id="IPR009839">
    <property type="entry name" value="SseB_N"/>
</dbReference>
<proteinExistence type="predicted"/>
<feature type="domain" description="SseB protein N-terminal" evidence="1">
    <location>
        <begin position="1"/>
        <end position="49"/>
    </location>
</feature>
<name>A0A917F0T5_9MICO</name>
<comment type="caution">
    <text evidence="2">The sequence shown here is derived from an EMBL/GenBank/DDBJ whole genome shotgun (WGS) entry which is preliminary data.</text>
</comment>
<evidence type="ECO:0000313" key="2">
    <source>
        <dbReference type="EMBL" id="GGF40965.1"/>
    </source>
</evidence>
<keyword evidence="3" id="KW-1185">Reference proteome</keyword>
<organism evidence="2 3">
    <name type="scientific">Subtercola lobariae</name>
    <dbReference type="NCBI Taxonomy" id="1588641"/>
    <lineage>
        <taxon>Bacteria</taxon>
        <taxon>Bacillati</taxon>
        <taxon>Actinomycetota</taxon>
        <taxon>Actinomycetes</taxon>
        <taxon>Micrococcales</taxon>
        <taxon>Microbacteriaceae</taxon>
        <taxon>Subtercola</taxon>
    </lineage>
</organism>
<dbReference type="Pfam" id="PF07179">
    <property type="entry name" value="SseB"/>
    <property type="match status" value="1"/>
</dbReference>
<dbReference type="EMBL" id="BMGP01000008">
    <property type="protein sequence ID" value="GGF40965.1"/>
    <property type="molecule type" value="Genomic_DNA"/>
</dbReference>
<accession>A0A917F0T5</accession>
<dbReference type="AlphaFoldDB" id="A0A917F0T5"/>